<dbReference type="AlphaFoldDB" id="A0A5B8VKZ0"/>
<evidence type="ECO:0000313" key="5">
    <source>
        <dbReference type="EMBL" id="QEC71276.1"/>
    </source>
</evidence>
<dbReference type="InterPro" id="IPR036390">
    <property type="entry name" value="WH_DNA-bd_sf"/>
</dbReference>
<dbReference type="Proteomes" id="UP000321291">
    <property type="component" value="Chromosome"/>
</dbReference>
<dbReference type="KEGG" id="agi:FSB73_05875"/>
<name>A0A5B8VKZ0_9BACT</name>
<accession>A0A5B8VKZ0</accession>
<keyword evidence="4" id="KW-0804">Transcription</keyword>
<dbReference type="PIRSF" id="PIRSF019455">
    <property type="entry name" value="CopR_AtkY"/>
    <property type="match status" value="1"/>
</dbReference>
<keyword evidence="6" id="KW-1185">Reference proteome</keyword>
<keyword evidence="3" id="KW-0238">DNA-binding</keyword>
<evidence type="ECO:0000256" key="1">
    <source>
        <dbReference type="ARBA" id="ARBA00011046"/>
    </source>
</evidence>
<dbReference type="EMBL" id="CP042434">
    <property type="protein sequence ID" value="QEC71276.1"/>
    <property type="molecule type" value="Genomic_DNA"/>
</dbReference>
<protein>
    <submittedName>
        <fullName evidence="5">BlaI/MecI/CopY family transcriptional regulator</fullName>
    </submittedName>
</protein>
<dbReference type="InterPro" id="IPR005650">
    <property type="entry name" value="BlaI_family"/>
</dbReference>
<organism evidence="5 6">
    <name type="scientific">Arachidicoccus ginsenosidivorans</name>
    <dbReference type="NCBI Taxonomy" id="496057"/>
    <lineage>
        <taxon>Bacteria</taxon>
        <taxon>Pseudomonadati</taxon>
        <taxon>Bacteroidota</taxon>
        <taxon>Chitinophagia</taxon>
        <taxon>Chitinophagales</taxon>
        <taxon>Chitinophagaceae</taxon>
        <taxon>Arachidicoccus</taxon>
    </lineage>
</organism>
<evidence type="ECO:0000256" key="2">
    <source>
        <dbReference type="ARBA" id="ARBA00023015"/>
    </source>
</evidence>
<dbReference type="Gene3D" id="1.10.10.10">
    <property type="entry name" value="Winged helix-like DNA-binding domain superfamily/Winged helix DNA-binding domain"/>
    <property type="match status" value="1"/>
</dbReference>
<sequence>MQKLTQQEEEVLRAVFKVGSGNVKSIMQQMDADAPYTTIASTIKNLEKKGYLSSTMVGNTYIYASSISQEEYKKKFVGSVVKQYFSDSYKEVVSFLVKQKKVSAEELKEIIQMIEKEK</sequence>
<dbReference type="GO" id="GO:0045892">
    <property type="term" value="P:negative regulation of DNA-templated transcription"/>
    <property type="evidence" value="ECO:0007669"/>
    <property type="project" value="InterPro"/>
</dbReference>
<gene>
    <name evidence="5" type="ORF">FSB73_05875</name>
</gene>
<proteinExistence type="inferred from homology"/>
<reference evidence="5 6" key="1">
    <citation type="journal article" date="2017" name="Int. J. Syst. Evol. Microbiol.">
        <title>Arachidicoccus ginsenosidivorans sp. nov., with ginsenoside-converting activity isolated from ginseng cultivating soil.</title>
        <authorList>
            <person name="Siddiqi M.Z."/>
            <person name="Aslam Z."/>
            <person name="Im W.T."/>
        </authorList>
    </citation>
    <scope>NUCLEOTIDE SEQUENCE [LARGE SCALE GENOMIC DNA]</scope>
    <source>
        <strain evidence="5 6">Gsoil 809</strain>
    </source>
</reference>
<dbReference type="InterPro" id="IPR036388">
    <property type="entry name" value="WH-like_DNA-bd_sf"/>
</dbReference>
<evidence type="ECO:0000313" key="6">
    <source>
        <dbReference type="Proteomes" id="UP000321291"/>
    </source>
</evidence>
<evidence type="ECO:0000256" key="4">
    <source>
        <dbReference type="ARBA" id="ARBA00023163"/>
    </source>
</evidence>
<dbReference type="Pfam" id="PF03965">
    <property type="entry name" value="Penicillinase_R"/>
    <property type="match status" value="1"/>
</dbReference>
<dbReference type="RefSeq" id="WP_146780550.1">
    <property type="nucleotide sequence ID" value="NZ_CP042434.1"/>
</dbReference>
<dbReference type="Gene3D" id="1.10.4040.10">
    <property type="entry name" value="Penicillinase repressor domain"/>
    <property type="match status" value="1"/>
</dbReference>
<dbReference type="SUPFAM" id="SSF46785">
    <property type="entry name" value="Winged helix' DNA-binding domain"/>
    <property type="match status" value="1"/>
</dbReference>
<comment type="similarity">
    <text evidence="1">Belongs to the BlaI transcriptional regulatory family.</text>
</comment>
<dbReference type="OrthoDB" id="1098508at2"/>
<keyword evidence="2" id="KW-0805">Transcription regulation</keyword>
<dbReference type="GO" id="GO:0003677">
    <property type="term" value="F:DNA binding"/>
    <property type="evidence" value="ECO:0007669"/>
    <property type="project" value="UniProtKB-KW"/>
</dbReference>
<evidence type="ECO:0000256" key="3">
    <source>
        <dbReference type="ARBA" id="ARBA00023125"/>
    </source>
</evidence>